<feature type="region of interest" description="Disordered" evidence="22">
    <location>
        <begin position="823"/>
        <end position="851"/>
    </location>
</feature>
<dbReference type="GO" id="GO:0000155">
    <property type="term" value="F:phosphorelay sensor kinase activity"/>
    <property type="evidence" value="ECO:0007669"/>
    <property type="project" value="InterPro"/>
</dbReference>
<dbReference type="InterPro" id="IPR003661">
    <property type="entry name" value="HisK_dim/P_dom"/>
</dbReference>
<evidence type="ECO:0000313" key="29">
    <source>
        <dbReference type="Proteomes" id="UP000228593"/>
    </source>
</evidence>
<comment type="subcellular location">
    <subcellularLocation>
        <location evidence="2">Cell membrane</location>
        <topology evidence="2">Multi-pass membrane protein</topology>
    </subcellularLocation>
</comment>
<evidence type="ECO:0000256" key="4">
    <source>
        <dbReference type="ARBA" id="ARBA00022475"/>
    </source>
</evidence>
<feature type="transmembrane region" description="Helical" evidence="23">
    <location>
        <begin position="171"/>
        <end position="189"/>
    </location>
</feature>
<feature type="domain" description="Response regulatory" evidence="25">
    <location>
        <begin position="527"/>
        <end position="648"/>
    </location>
</feature>
<dbReference type="SUPFAM" id="SSF47384">
    <property type="entry name" value="Homodimeric domain of signal transducing histidine kinase"/>
    <property type="match status" value="1"/>
</dbReference>
<dbReference type="PROSITE" id="PS50109">
    <property type="entry name" value="HIS_KIN"/>
    <property type="match status" value="1"/>
</dbReference>
<protein>
    <recommendedName>
        <fullName evidence="18">Sensory/regulatory protein RpfC</fullName>
        <ecNumber evidence="3">2.7.13.3</ecNumber>
    </recommendedName>
    <alternativeName>
        <fullName evidence="19">Virulence sensor protein BvgS</fullName>
    </alternativeName>
</protein>
<feature type="modified residue" description="4-aspartylphosphate" evidence="21">
    <location>
        <position position="581"/>
    </location>
</feature>
<name>A0A2G8SZH4_9BURK</name>
<dbReference type="PRINTS" id="PR00344">
    <property type="entry name" value="BCTRLSENSOR"/>
</dbReference>
<evidence type="ECO:0000256" key="2">
    <source>
        <dbReference type="ARBA" id="ARBA00004651"/>
    </source>
</evidence>
<keyword evidence="5 21" id="KW-0597">Phosphoprotein</keyword>
<evidence type="ECO:0000256" key="20">
    <source>
        <dbReference type="PROSITE-ProRule" id="PRU00110"/>
    </source>
</evidence>
<feature type="modified residue" description="4-aspartylphosphate" evidence="21">
    <location>
        <position position="724"/>
    </location>
</feature>
<evidence type="ECO:0000256" key="21">
    <source>
        <dbReference type="PROSITE-ProRule" id="PRU00169"/>
    </source>
</evidence>
<proteinExistence type="predicted"/>
<gene>
    <name evidence="28" type="ORF">CR103_13845</name>
</gene>
<feature type="modified residue" description="Phosphohistidine" evidence="20">
    <location>
        <position position="910"/>
    </location>
</feature>
<evidence type="ECO:0000256" key="6">
    <source>
        <dbReference type="ARBA" id="ARBA00022679"/>
    </source>
</evidence>
<dbReference type="Pfam" id="PF00072">
    <property type="entry name" value="Response_reg"/>
    <property type="match status" value="2"/>
</dbReference>
<dbReference type="CDD" id="cd06225">
    <property type="entry name" value="HAMP"/>
    <property type="match status" value="1"/>
</dbReference>
<dbReference type="GO" id="GO:0005524">
    <property type="term" value="F:ATP binding"/>
    <property type="evidence" value="ECO:0007669"/>
    <property type="project" value="UniProtKB-KW"/>
</dbReference>
<dbReference type="Gene3D" id="1.20.120.160">
    <property type="entry name" value="HPT domain"/>
    <property type="match status" value="1"/>
</dbReference>
<dbReference type="PROSITE" id="PS50110">
    <property type="entry name" value="RESPONSE_REGULATORY"/>
    <property type="match status" value="2"/>
</dbReference>
<dbReference type="PROSITE" id="PS50885">
    <property type="entry name" value="HAMP"/>
    <property type="match status" value="1"/>
</dbReference>
<reference evidence="28 29" key="1">
    <citation type="submission" date="2017-10" db="EMBL/GenBank/DDBJ databases">
        <title>Massilia psychrophilum sp. nov., a novel purple-pigmented bacterium isolated from Tianshan glacier, Xinjiang Municipality, China.</title>
        <authorList>
            <person name="Wang H."/>
        </authorList>
    </citation>
    <scope>NUCLEOTIDE SEQUENCE [LARGE SCALE GENOMIC DNA]</scope>
    <source>
        <strain evidence="28 29">JCM 30813</strain>
    </source>
</reference>
<dbReference type="Gene3D" id="1.10.287.130">
    <property type="match status" value="1"/>
</dbReference>
<dbReference type="SUPFAM" id="SSF55874">
    <property type="entry name" value="ATPase domain of HSP90 chaperone/DNA topoisomerase II/histidine kinase"/>
    <property type="match status" value="1"/>
</dbReference>
<dbReference type="Gene3D" id="3.40.50.2300">
    <property type="match status" value="2"/>
</dbReference>
<dbReference type="Pfam" id="PF02518">
    <property type="entry name" value="HATPase_c"/>
    <property type="match status" value="1"/>
</dbReference>
<dbReference type="FunFam" id="3.30.565.10:FF:000010">
    <property type="entry name" value="Sensor histidine kinase RcsC"/>
    <property type="match status" value="1"/>
</dbReference>
<feature type="domain" description="Response regulatory" evidence="25">
    <location>
        <begin position="675"/>
        <end position="795"/>
    </location>
</feature>
<keyword evidence="13" id="KW-0902">Two-component regulatory system</keyword>
<comment type="function">
    <text evidence="16">Member of the two-component regulatory system BvgS/BvgA. Phosphorylates BvgA via a four-step phosphorelay in response to environmental signals.</text>
</comment>
<comment type="caution">
    <text evidence="28">The sequence shown here is derived from an EMBL/GenBank/DDBJ whole genome shotgun (WGS) entry which is preliminary data.</text>
</comment>
<dbReference type="InterPro" id="IPR033417">
    <property type="entry name" value="CHASE8"/>
</dbReference>
<evidence type="ECO:0000256" key="17">
    <source>
        <dbReference type="ARBA" id="ARBA00064003"/>
    </source>
</evidence>
<comment type="subunit">
    <text evidence="17">At low DSF concentrations, interacts with RpfF.</text>
</comment>
<feature type="domain" description="HPt" evidence="27">
    <location>
        <begin position="871"/>
        <end position="964"/>
    </location>
</feature>
<dbReference type="Pfam" id="PF01627">
    <property type="entry name" value="Hpt"/>
    <property type="match status" value="1"/>
</dbReference>
<dbReference type="Pfam" id="PF00672">
    <property type="entry name" value="HAMP"/>
    <property type="match status" value="1"/>
</dbReference>
<dbReference type="InterPro" id="IPR036097">
    <property type="entry name" value="HisK_dim/P_sf"/>
</dbReference>
<evidence type="ECO:0000259" key="26">
    <source>
        <dbReference type="PROSITE" id="PS50885"/>
    </source>
</evidence>
<dbReference type="PANTHER" id="PTHR45339:SF1">
    <property type="entry name" value="HYBRID SIGNAL TRANSDUCTION HISTIDINE KINASE J"/>
    <property type="match status" value="1"/>
</dbReference>
<evidence type="ECO:0000256" key="9">
    <source>
        <dbReference type="ARBA" id="ARBA00022741"/>
    </source>
</evidence>
<dbReference type="Pfam" id="PF17152">
    <property type="entry name" value="CHASE8"/>
    <property type="match status" value="1"/>
</dbReference>
<keyword evidence="29" id="KW-1185">Reference proteome</keyword>
<comment type="catalytic activity">
    <reaction evidence="1">
        <text>ATP + protein L-histidine = ADP + protein N-phospho-L-histidine.</text>
        <dbReference type="EC" id="2.7.13.3"/>
    </reaction>
</comment>
<evidence type="ECO:0000259" key="24">
    <source>
        <dbReference type="PROSITE" id="PS50109"/>
    </source>
</evidence>
<keyword evidence="6" id="KW-0808">Transferase</keyword>
<dbReference type="EC" id="2.7.13.3" evidence="3"/>
<dbReference type="InterPro" id="IPR003660">
    <property type="entry name" value="HAMP_dom"/>
</dbReference>
<evidence type="ECO:0000256" key="7">
    <source>
        <dbReference type="ARBA" id="ARBA00022692"/>
    </source>
</evidence>
<evidence type="ECO:0000256" key="10">
    <source>
        <dbReference type="ARBA" id="ARBA00022777"/>
    </source>
</evidence>
<evidence type="ECO:0000313" key="28">
    <source>
        <dbReference type="EMBL" id="PIL39171.1"/>
    </source>
</evidence>
<evidence type="ECO:0000256" key="8">
    <source>
        <dbReference type="ARBA" id="ARBA00022729"/>
    </source>
</evidence>
<sequence length="969" mass="105503">MLNFERSSLNHKLTIISSLSTGTALLFVFIAFAVTSVLNHRKDEGMQLSSFAGVVGTNSVDALVFNDPDSARATLSALKAKEEISKAALFDRNGKLFARYSAPGRVEEAADKIEPGGMDEDALAEANAQGSMFWSTRMRLYRPVTGNDHQVGLVMIEADLTNMWLDIFKSLGVIAAAMGGSLLVALLLASRFKSSIASPVAKLINAAQKVSASQNYTLRIQHDRTDELGTLIDSFNDMLAQIEGRGAALTHHRDELERQVSVRTEQLEKAKNAAEAASRAKSAFLATMSHEIRTPMNGVLGMTEMLLGTNLSELQRKYTKLVKSSGEHLLVIINDILDFSKIEAGKLSVEYINFNLWDLLDDINNVYTPQAQAKGIGLDFDIANNIPISICGDPNRLRQIVANLLGNAIKFTDRGRILAKVQVNREDQQSVALRFEVHDTGIGVSREARDRIFEAFSQADGSTTRKYGGTGLGLAISKQLVELMGGRIGVDNALTQGSIFWFTVSFDKRRVDPDEPGFSLTAIEGLRVLIVDEHLASREELEHQVVAWKLTCDSVGSAMQATERLVSAARAGQPYDVAILDMDLERTSGLSLAAGIRADPASRATRILLLSSDRLAADPQQRREAGVAYQLIKPVRPGDLFECIATRPRKGVAVAPLAEPPASVRQVSAGTRQRRVLLAEDNPVNVEVATAMLDSLGLDVSCARNGEEALQAVREGQYDIVLMDCQMPVMDGFAATSEIRRFERDNGRARKVPVIAITANALQGDRESCLAAGMDDYLSKPFTQQQLGAVIGRWIALPLASTVHHAEQRPSLPPQVLEFVQRESVQREPVQPKPVQPSPGQSVQPKRGAGSRDVINQHALDNIRALSPERGGALVQRVINAYVDDTPQHLQTLRVAIAGFDAGNLRKVAHSLKSSSANVGAETLAQMCKDMEHLGRTDTTEGAAGILTDMEHEFQAVRHSLSAILEKEH</sequence>
<dbReference type="CDD" id="cd17546">
    <property type="entry name" value="REC_hyHK_CKI1_RcsC-like"/>
    <property type="match status" value="1"/>
</dbReference>
<dbReference type="SUPFAM" id="SSF47226">
    <property type="entry name" value="Histidine-containing phosphotransfer domain, HPT domain"/>
    <property type="match status" value="1"/>
</dbReference>
<dbReference type="SMART" id="SM00387">
    <property type="entry name" value="HATPase_c"/>
    <property type="match status" value="1"/>
</dbReference>
<dbReference type="InterPro" id="IPR008207">
    <property type="entry name" value="Sig_transdc_His_kin_Hpt_dom"/>
</dbReference>
<keyword evidence="15 23" id="KW-0472">Membrane</keyword>
<keyword evidence="11" id="KW-0067">ATP-binding</keyword>
<dbReference type="FunFam" id="1.10.287.130:FF:000002">
    <property type="entry name" value="Two-component osmosensing histidine kinase"/>
    <property type="match status" value="1"/>
</dbReference>
<dbReference type="RefSeq" id="WP_099916579.1">
    <property type="nucleotide sequence ID" value="NZ_BMHS01000018.1"/>
</dbReference>
<dbReference type="SMART" id="SM00073">
    <property type="entry name" value="HPT"/>
    <property type="match status" value="1"/>
</dbReference>
<evidence type="ECO:0000259" key="25">
    <source>
        <dbReference type="PROSITE" id="PS50110"/>
    </source>
</evidence>
<keyword evidence="8" id="KW-0732">Signal</keyword>
<dbReference type="CDD" id="cd16922">
    <property type="entry name" value="HATPase_EvgS-ArcB-TorS-like"/>
    <property type="match status" value="1"/>
</dbReference>
<dbReference type="Gene3D" id="6.10.340.10">
    <property type="match status" value="1"/>
</dbReference>
<keyword evidence="9" id="KW-0547">Nucleotide-binding</keyword>
<dbReference type="SMART" id="SM00388">
    <property type="entry name" value="HisKA"/>
    <property type="match status" value="1"/>
</dbReference>
<dbReference type="SMART" id="SM00448">
    <property type="entry name" value="REC"/>
    <property type="match status" value="2"/>
</dbReference>
<evidence type="ECO:0000256" key="19">
    <source>
        <dbReference type="ARBA" id="ARBA00070152"/>
    </source>
</evidence>
<accession>A0A2G8SZH4</accession>
<dbReference type="GO" id="GO:0005886">
    <property type="term" value="C:plasma membrane"/>
    <property type="evidence" value="ECO:0007669"/>
    <property type="project" value="UniProtKB-SubCell"/>
</dbReference>
<evidence type="ECO:0000256" key="18">
    <source>
        <dbReference type="ARBA" id="ARBA00068150"/>
    </source>
</evidence>
<evidence type="ECO:0000256" key="3">
    <source>
        <dbReference type="ARBA" id="ARBA00012438"/>
    </source>
</evidence>
<dbReference type="AlphaFoldDB" id="A0A2G8SZH4"/>
<dbReference type="InterPro" id="IPR036641">
    <property type="entry name" value="HPT_dom_sf"/>
</dbReference>
<dbReference type="Gene3D" id="3.30.565.10">
    <property type="entry name" value="Histidine kinase-like ATPase, C-terminal domain"/>
    <property type="match status" value="1"/>
</dbReference>
<dbReference type="Pfam" id="PF00512">
    <property type="entry name" value="HisKA"/>
    <property type="match status" value="1"/>
</dbReference>
<dbReference type="EMBL" id="PDOB01000022">
    <property type="protein sequence ID" value="PIL39171.1"/>
    <property type="molecule type" value="Genomic_DNA"/>
</dbReference>
<feature type="domain" description="Histidine kinase" evidence="24">
    <location>
        <begin position="287"/>
        <end position="508"/>
    </location>
</feature>
<dbReference type="SMART" id="SM00304">
    <property type="entry name" value="HAMP"/>
    <property type="match status" value="1"/>
</dbReference>
<dbReference type="PANTHER" id="PTHR45339">
    <property type="entry name" value="HYBRID SIGNAL TRANSDUCTION HISTIDINE KINASE J"/>
    <property type="match status" value="1"/>
</dbReference>
<dbReference type="InterPro" id="IPR005467">
    <property type="entry name" value="His_kinase_dom"/>
</dbReference>
<evidence type="ECO:0000256" key="23">
    <source>
        <dbReference type="SAM" id="Phobius"/>
    </source>
</evidence>
<evidence type="ECO:0000256" key="1">
    <source>
        <dbReference type="ARBA" id="ARBA00000085"/>
    </source>
</evidence>
<dbReference type="CDD" id="cd00088">
    <property type="entry name" value="HPT"/>
    <property type="match status" value="1"/>
</dbReference>
<feature type="domain" description="HAMP" evidence="26">
    <location>
        <begin position="194"/>
        <end position="247"/>
    </location>
</feature>
<dbReference type="PROSITE" id="PS50894">
    <property type="entry name" value="HPT"/>
    <property type="match status" value="1"/>
</dbReference>
<evidence type="ECO:0000256" key="22">
    <source>
        <dbReference type="SAM" id="MobiDB-lite"/>
    </source>
</evidence>
<feature type="transmembrane region" description="Helical" evidence="23">
    <location>
        <begin position="15"/>
        <end position="38"/>
    </location>
</feature>
<dbReference type="OrthoDB" id="5290456at2"/>
<dbReference type="SUPFAM" id="SSF52172">
    <property type="entry name" value="CheY-like"/>
    <property type="match status" value="2"/>
</dbReference>
<dbReference type="Proteomes" id="UP000228593">
    <property type="component" value="Unassembled WGS sequence"/>
</dbReference>
<keyword evidence="7 23" id="KW-0812">Transmembrane</keyword>
<dbReference type="InterPro" id="IPR003594">
    <property type="entry name" value="HATPase_dom"/>
</dbReference>
<keyword evidence="10 28" id="KW-0418">Kinase</keyword>
<keyword evidence="12 23" id="KW-1133">Transmembrane helix</keyword>
<keyword evidence="14" id="KW-0843">Virulence</keyword>
<evidence type="ECO:0000256" key="14">
    <source>
        <dbReference type="ARBA" id="ARBA00023026"/>
    </source>
</evidence>
<dbReference type="InterPro" id="IPR036890">
    <property type="entry name" value="HATPase_C_sf"/>
</dbReference>
<organism evidence="28 29">
    <name type="scientific">Massilia psychrophila</name>
    <dbReference type="NCBI Taxonomy" id="1603353"/>
    <lineage>
        <taxon>Bacteria</taxon>
        <taxon>Pseudomonadati</taxon>
        <taxon>Pseudomonadota</taxon>
        <taxon>Betaproteobacteria</taxon>
        <taxon>Burkholderiales</taxon>
        <taxon>Oxalobacteraceae</taxon>
        <taxon>Telluria group</taxon>
        <taxon>Massilia</taxon>
    </lineage>
</organism>
<evidence type="ECO:0000259" key="27">
    <source>
        <dbReference type="PROSITE" id="PS50894"/>
    </source>
</evidence>
<keyword evidence="4" id="KW-1003">Cell membrane</keyword>
<evidence type="ECO:0000256" key="11">
    <source>
        <dbReference type="ARBA" id="ARBA00022840"/>
    </source>
</evidence>
<dbReference type="InterPro" id="IPR011006">
    <property type="entry name" value="CheY-like_superfamily"/>
</dbReference>
<dbReference type="InterPro" id="IPR001789">
    <property type="entry name" value="Sig_transdc_resp-reg_receiver"/>
</dbReference>
<dbReference type="SUPFAM" id="SSF158472">
    <property type="entry name" value="HAMP domain-like"/>
    <property type="match status" value="1"/>
</dbReference>
<evidence type="ECO:0000256" key="12">
    <source>
        <dbReference type="ARBA" id="ARBA00022989"/>
    </source>
</evidence>
<evidence type="ECO:0000256" key="13">
    <source>
        <dbReference type="ARBA" id="ARBA00023012"/>
    </source>
</evidence>
<dbReference type="InterPro" id="IPR004358">
    <property type="entry name" value="Sig_transdc_His_kin-like_C"/>
</dbReference>
<dbReference type="CDD" id="cd00082">
    <property type="entry name" value="HisKA"/>
    <property type="match status" value="1"/>
</dbReference>
<evidence type="ECO:0000256" key="5">
    <source>
        <dbReference type="ARBA" id="ARBA00022553"/>
    </source>
</evidence>
<evidence type="ECO:0000256" key="16">
    <source>
        <dbReference type="ARBA" id="ARBA00058004"/>
    </source>
</evidence>
<evidence type="ECO:0000256" key="15">
    <source>
        <dbReference type="ARBA" id="ARBA00023136"/>
    </source>
</evidence>